<keyword evidence="4 7" id="KW-0808">Transferase</keyword>
<accession>A0A062TRK4</accession>
<protein>
    <submittedName>
        <fullName evidence="7">Glycosyl transferase family 2</fullName>
    </submittedName>
</protein>
<proteinExistence type="predicted"/>
<sequence>MPAPLSVIIPTLNAAEGLPGCLQSLMPGLELGLIREVIVTDGGSEDATARIAGDTGATLITAAKGRGAQLAAGAKAARGDWLLFLHADTQLSRDWAERVGNHIDTRPDKAAAFTLKYRSDARAARWLEKRANRRARWLGLPYGDQGLLISRKLYNKIGGYPDAPLMEDVMIVRAIGKSRLVFLDAEARTSAAKYERDGWRKRAWRNAFLLMRFLMGAKPATLARAYR</sequence>
<feature type="domain" description="Glycosyltransferase 2-like" evidence="6">
    <location>
        <begin position="6"/>
        <end position="147"/>
    </location>
</feature>
<dbReference type="AlphaFoldDB" id="A0A062TRK4"/>
<reference evidence="7 8" key="1">
    <citation type="submission" date="2013-04" db="EMBL/GenBank/DDBJ databases">
        <title>Hyphomonas sp. T24B3 Genome Sequencing.</title>
        <authorList>
            <person name="Lai Q."/>
            <person name="Shao Z."/>
        </authorList>
    </citation>
    <scope>NUCLEOTIDE SEQUENCE [LARGE SCALE GENOMIC DNA]</scope>
    <source>
        <strain evidence="7 8">T24B3</strain>
    </source>
</reference>
<dbReference type="Pfam" id="PF00535">
    <property type="entry name" value="Glycos_transf_2"/>
    <property type="match status" value="1"/>
</dbReference>
<evidence type="ECO:0000256" key="5">
    <source>
        <dbReference type="ARBA" id="ARBA00023136"/>
    </source>
</evidence>
<dbReference type="InterPro" id="IPR001173">
    <property type="entry name" value="Glyco_trans_2-like"/>
</dbReference>
<keyword evidence="3" id="KW-0328">Glycosyltransferase</keyword>
<dbReference type="eggNOG" id="COG1215">
    <property type="taxonomic scope" value="Bacteria"/>
</dbReference>
<comment type="subcellular location">
    <subcellularLocation>
        <location evidence="1">Cell membrane</location>
    </subcellularLocation>
</comment>
<organism evidence="7 8">
    <name type="scientific">Hyphomonas pacifica</name>
    <dbReference type="NCBI Taxonomy" id="1280941"/>
    <lineage>
        <taxon>Bacteria</taxon>
        <taxon>Pseudomonadati</taxon>
        <taxon>Pseudomonadota</taxon>
        <taxon>Alphaproteobacteria</taxon>
        <taxon>Hyphomonadales</taxon>
        <taxon>Hyphomonadaceae</taxon>
        <taxon>Hyphomonas</taxon>
    </lineage>
</organism>
<evidence type="ECO:0000259" key="6">
    <source>
        <dbReference type="Pfam" id="PF00535"/>
    </source>
</evidence>
<dbReference type="NCBIfam" id="TIGR04283">
    <property type="entry name" value="glyco_like_mftF"/>
    <property type="match status" value="1"/>
</dbReference>
<name>A0A062TRK4_9PROT</name>
<gene>
    <name evidence="7" type="ORF">HY3_12085</name>
</gene>
<evidence type="ECO:0000256" key="2">
    <source>
        <dbReference type="ARBA" id="ARBA00022475"/>
    </source>
</evidence>
<dbReference type="Gene3D" id="3.90.550.10">
    <property type="entry name" value="Spore Coat Polysaccharide Biosynthesis Protein SpsA, Chain A"/>
    <property type="match status" value="1"/>
</dbReference>
<accession>A0A328JZG9</accession>
<dbReference type="InterPro" id="IPR029044">
    <property type="entry name" value="Nucleotide-diphossugar_trans"/>
</dbReference>
<dbReference type="STRING" id="1280941.HY2_13715"/>
<dbReference type="InterPro" id="IPR026461">
    <property type="entry name" value="Trfase_2_rSAM/seldom_assoc"/>
</dbReference>
<dbReference type="GO" id="GO:0016757">
    <property type="term" value="F:glycosyltransferase activity"/>
    <property type="evidence" value="ECO:0007669"/>
    <property type="project" value="UniProtKB-KW"/>
</dbReference>
<dbReference type="PANTHER" id="PTHR43646:SF2">
    <property type="entry name" value="GLYCOSYLTRANSFERASE 2-LIKE DOMAIN-CONTAINING PROTEIN"/>
    <property type="match status" value="1"/>
</dbReference>
<dbReference type="OrthoDB" id="5291101at2"/>
<dbReference type="GO" id="GO:0005886">
    <property type="term" value="C:plasma membrane"/>
    <property type="evidence" value="ECO:0007669"/>
    <property type="project" value="UniProtKB-SubCell"/>
</dbReference>
<keyword evidence="2" id="KW-1003">Cell membrane</keyword>
<evidence type="ECO:0000256" key="4">
    <source>
        <dbReference type="ARBA" id="ARBA00022679"/>
    </source>
</evidence>
<dbReference type="RefSeq" id="WP_034827049.1">
    <property type="nucleotide sequence ID" value="NZ_AWFA01000025.1"/>
</dbReference>
<dbReference type="Proteomes" id="UP000249123">
    <property type="component" value="Unassembled WGS sequence"/>
</dbReference>
<evidence type="ECO:0000256" key="1">
    <source>
        <dbReference type="ARBA" id="ARBA00004236"/>
    </source>
</evidence>
<dbReference type="SUPFAM" id="SSF53448">
    <property type="entry name" value="Nucleotide-diphospho-sugar transferases"/>
    <property type="match status" value="1"/>
</dbReference>
<comment type="caution">
    <text evidence="7">The sequence shown here is derived from an EMBL/GenBank/DDBJ whole genome shotgun (WGS) entry which is preliminary data.</text>
</comment>
<keyword evidence="5" id="KW-0472">Membrane</keyword>
<dbReference type="EMBL" id="AWFB01000016">
    <property type="protein sequence ID" value="RAN33902.1"/>
    <property type="molecule type" value="Genomic_DNA"/>
</dbReference>
<dbReference type="PANTHER" id="PTHR43646">
    <property type="entry name" value="GLYCOSYLTRANSFERASE"/>
    <property type="match status" value="1"/>
</dbReference>
<evidence type="ECO:0000256" key="3">
    <source>
        <dbReference type="ARBA" id="ARBA00022676"/>
    </source>
</evidence>
<dbReference type="CDD" id="cd02522">
    <property type="entry name" value="GT_2_like_a"/>
    <property type="match status" value="1"/>
</dbReference>
<evidence type="ECO:0000313" key="8">
    <source>
        <dbReference type="Proteomes" id="UP000249123"/>
    </source>
</evidence>
<keyword evidence="8" id="KW-1185">Reference proteome</keyword>
<evidence type="ECO:0000313" key="7">
    <source>
        <dbReference type="EMBL" id="RAN33902.1"/>
    </source>
</evidence>